<evidence type="ECO:0000256" key="7">
    <source>
        <dbReference type="ARBA" id="ARBA00022840"/>
    </source>
</evidence>
<keyword evidence="9" id="KW-0902">Two-component regulatory system</keyword>
<dbReference type="Pfam" id="PF13493">
    <property type="entry name" value="DUF4118"/>
    <property type="match status" value="1"/>
</dbReference>
<dbReference type="Gene3D" id="3.40.50.300">
    <property type="entry name" value="P-loop containing nucleotide triphosphate hydrolases"/>
    <property type="match status" value="1"/>
</dbReference>
<feature type="transmembrane region" description="Helical" evidence="11">
    <location>
        <begin position="334"/>
        <end position="353"/>
    </location>
</feature>
<dbReference type="InterPro" id="IPR003852">
    <property type="entry name" value="Sig_transdc_His_kinase_KdpD_N"/>
</dbReference>
<evidence type="ECO:0000259" key="12">
    <source>
        <dbReference type="Pfam" id="PF02702"/>
    </source>
</evidence>
<feature type="domain" description="Sensor protein KdpD transmembrane" evidence="14">
    <location>
        <begin position="334"/>
        <end position="435"/>
    </location>
</feature>
<reference evidence="15" key="1">
    <citation type="submission" date="2020-05" db="EMBL/GenBank/DDBJ databases">
        <title>The first insight into the ecology of ammonia-tolerant syntrophic propionate oxidizing bacteria.</title>
        <authorList>
            <person name="Singh A."/>
            <person name="Schnurer A."/>
            <person name="Westerholm M."/>
        </authorList>
    </citation>
    <scope>NUCLEOTIDE SEQUENCE</scope>
    <source>
        <strain evidence="15">MAG54</strain>
    </source>
</reference>
<keyword evidence="10 11" id="KW-0472">Membrane</keyword>
<keyword evidence="7" id="KW-0067">ATP-binding</keyword>
<keyword evidence="5" id="KW-0547">Nucleotide-binding</keyword>
<protein>
    <submittedName>
        <fullName evidence="15">DUF4118 domain-containing protein</fullName>
    </submittedName>
</protein>
<dbReference type="SUPFAM" id="SSF52402">
    <property type="entry name" value="Adenine nucleotide alpha hydrolases-like"/>
    <property type="match status" value="1"/>
</dbReference>
<dbReference type="InterPro" id="IPR029016">
    <property type="entry name" value="GAF-like_dom_sf"/>
</dbReference>
<dbReference type="Gene3D" id="3.40.50.620">
    <property type="entry name" value="HUPs"/>
    <property type="match status" value="1"/>
</dbReference>
<organism evidence="15 16">
    <name type="scientific">Methanoculleus bourgensis</name>
    <dbReference type="NCBI Taxonomy" id="83986"/>
    <lineage>
        <taxon>Archaea</taxon>
        <taxon>Methanobacteriati</taxon>
        <taxon>Methanobacteriota</taxon>
        <taxon>Stenosarchaea group</taxon>
        <taxon>Methanomicrobia</taxon>
        <taxon>Methanomicrobiales</taxon>
        <taxon>Methanomicrobiaceae</taxon>
        <taxon>Methanoculleus</taxon>
    </lineage>
</organism>
<dbReference type="InterPro" id="IPR038318">
    <property type="entry name" value="KdpD_sf"/>
</dbReference>
<evidence type="ECO:0000256" key="3">
    <source>
        <dbReference type="ARBA" id="ARBA00022679"/>
    </source>
</evidence>
<dbReference type="InterPro" id="IPR003018">
    <property type="entry name" value="GAF"/>
</dbReference>
<evidence type="ECO:0000256" key="11">
    <source>
        <dbReference type="SAM" id="Phobius"/>
    </source>
</evidence>
<proteinExistence type="predicted"/>
<sequence length="579" mass="64652">METHGRPETEALAARLEAVPPATIDYQGLTLREMDLDAVLERHPEIALIDELAHTNAPNSRHVKRYEDVEELLHAGISVYTTVNIQHVESQNDAVAQITGIRVSETLPDTFISGADEIRLVDVTPEELRLRLRAGKVYVRDMAEAAIRRFFSTGNLLALRQLTLRYVATATDLQMIGHMRARAIPGPWPAAERLLIGIRPGPTAGQMVRAGYRLATRFDADWVVLTVDLESERALTVRERAWLTAALETGRRLGGRIVRLRGEDVADEILRYARRNNVTMIMLGKPRGIDVIFSPVYRVLRRSRGVDIFLYEPKGDFVRIPVHRQVPRFLSWDYVVTLVLIAAAWGASILLQGVVQPELLLVLQLLPVVVTALFFRRGAALLAAIASILAFDLIFVKPYYSLTIDDWGYFAAFAGYVIIALVVSRLAARLRRLLPRIRESEAEVEAVAGLSRDLARDVTRQEVFETLARHMQGFAPGSSAVLVPRPAGLHVQAGDAAYPLDQKERSIAQWAYENGEAAGRMTDNLPSGRGHYIPIRAHRPIFGIMAFVFDDPEEVLTPENKETFQTMALLAALALERMD</sequence>
<dbReference type="Gene3D" id="3.30.450.40">
    <property type="match status" value="1"/>
</dbReference>
<dbReference type="PANTHER" id="PTHR45569">
    <property type="entry name" value="SENSOR PROTEIN KDPD"/>
    <property type="match status" value="1"/>
</dbReference>
<keyword evidence="4 11" id="KW-0812">Transmembrane</keyword>
<name>A0A8T7H9E3_9EURY</name>
<comment type="subcellular location">
    <subcellularLocation>
        <location evidence="1">Membrane</location>
        <topology evidence="1">Multi-pass membrane protein</topology>
    </subcellularLocation>
</comment>
<evidence type="ECO:0000256" key="4">
    <source>
        <dbReference type="ARBA" id="ARBA00022692"/>
    </source>
</evidence>
<accession>A0A8T7H9E3</accession>
<dbReference type="GO" id="GO:0005524">
    <property type="term" value="F:ATP binding"/>
    <property type="evidence" value="ECO:0007669"/>
    <property type="project" value="UniProtKB-KW"/>
</dbReference>
<feature type="domain" description="GAF" evidence="13">
    <location>
        <begin position="465"/>
        <end position="577"/>
    </location>
</feature>
<dbReference type="InterPro" id="IPR025201">
    <property type="entry name" value="KdpD_TM"/>
</dbReference>
<dbReference type="AlphaFoldDB" id="A0A8T7H9E3"/>
<keyword evidence="8 11" id="KW-1133">Transmembrane helix</keyword>
<evidence type="ECO:0000256" key="1">
    <source>
        <dbReference type="ARBA" id="ARBA00004141"/>
    </source>
</evidence>
<dbReference type="PANTHER" id="PTHR45569:SF1">
    <property type="entry name" value="SENSOR PROTEIN KDPD"/>
    <property type="match status" value="1"/>
</dbReference>
<evidence type="ECO:0000256" key="9">
    <source>
        <dbReference type="ARBA" id="ARBA00023012"/>
    </source>
</evidence>
<evidence type="ECO:0000256" key="5">
    <source>
        <dbReference type="ARBA" id="ARBA00022741"/>
    </source>
</evidence>
<dbReference type="Pfam" id="PF02702">
    <property type="entry name" value="KdpD"/>
    <property type="match status" value="1"/>
</dbReference>
<feature type="domain" description="Signal transduction histidine kinase osmosensitive K+ channel sensor N-terminal" evidence="12">
    <location>
        <begin position="2"/>
        <end position="169"/>
    </location>
</feature>
<dbReference type="GO" id="GO:0000155">
    <property type="term" value="F:phosphorelay sensor kinase activity"/>
    <property type="evidence" value="ECO:0007669"/>
    <property type="project" value="InterPro"/>
</dbReference>
<keyword evidence="3" id="KW-0808">Transferase</keyword>
<evidence type="ECO:0000313" key="16">
    <source>
        <dbReference type="Proteomes" id="UP000737555"/>
    </source>
</evidence>
<dbReference type="Gene3D" id="1.20.120.620">
    <property type="entry name" value="Backbone structure of the membrane domain of e. Coli histidine kinase receptor kdpd"/>
    <property type="match status" value="1"/>
</dbReference>
<keyword evidence="2" id="KW-0597">Phosphoprotein</keyword>
<comment type="caution">
    <text evidence="15">The sequence shown here is derived from an EMBL/GenBank/DDBJ whole genome shotgun (WGS) entry which is preliminary data.</text>
</comment>
<dbReference type="InterPro" id="IPR052023">
    <property type="entry name" value="Histidine_kinase_KdpD"/>
</dbReference>
<dbReference type="EMBL" id="JABMJE010000049">
    <property type="protein sequence ID" value="NQS78024.1"/>
    <property type="molecule type" value="Genomic_DNA"/>
</dbReference>
<evidence type="ECO:0000256" key="10">
    <source>
        <dbReference type="ARBA" id="ARBA00023136"/>
    </source>
</evidence>
<evidence type="ECO:0000259" key="14">
    <source>
        <dbReference type="Pfam" id="PF13493"/>
    </source>
</evidence>
<dbReference type="InterPro" id="IPR014729">
    <property type="entry name" value="Rossmann-like_a/b/a_fold"/>
</dbReference>
<evidence type="ECO:0000256" key="2">
    <source>
        <dbReference type="ARBA" id="ARBA00022553"/>
    </source>
</evidence>
<dbReference type="Proteomes" id="UP000737555">
    <property type="component" value="Unassembled WGS sequence"/>
</dbReference>
<dbReference type="GO" id="GO:0005886">
    <property type="term" value="C:plasma membrane"/>
    <property type="evidence" value="ECO:0007669"/>
    <property type="project" value="TreeGrafter"/>
</dbReference>
<keyword evidence="6" id="KW-0418">Kinase</keyword>
<evidence type="ECO:0000313" key="15">
    <source>
        <dbReference type="EMBL" id="NQS78024.1"/>
    </source>
</evidence>
<dbReference type="Pfam" id="PF13492">
    <property type="entry name" value="GAF_3"/>
    <property type="match status" value="1"/>
</dbReference>
<dbReference type="InterPro" id="IPR027417">
    <property type="entry name" value="P-loop_NTPase"/>
</dbReference>
<evidence type="ECO:0000256" key="6">
    <source>
        <dbReference type="ARBA" id="ARBA00022777"/>
    </source>
</evidence>
<feature type="transmembrane region" description="Helical" evidence="11">
    <location>
        <begin position="407"/>
        <end position="428"/>
    </location>
</feature>
<evidence type="ECO:0000259" key="13">
    <source>
        <dbReference type="Pfam" id="PF13492"/>
    </source>
</evidence>
<evidence type="ECO:0000256" key="8">
    <source>
        <dbReference type="ARBA" id="ARBA00022989"/>
    </source>
</evidence>
<gene>
    <name evidence="15" type="ORF">HQQ74_04835</name>
</gene>
<feature type="transmembrane region" description="Helical" evidence="11">
    <location>
        <begin position="382"/>
        <end position="401"/>
    </location>
</feature>